<keyword evidence="1" id="KW-0472">Membrane</keyword>
<feature type="transmembrane region" description="Helical" evidence="1">
    <location>
        <begin position="43"/>
        <end position="62"/>
    </location>
</feature>
<comment type="caution">
    <text evidence="2">The sequence shown here is derived from an EMBL/GenBank/DDBJ whole genome shotgun (WGS) entry which is preliminary data.</text>
</comment>
<protein>
    <submittedName>
        <fullName evidence="2">Uncharacterized protein</fullName>
    </submittedName>
</protein>
<evidence type="ECO:0000313" key="3">
    <source>
        <dbReference type="Proteomes" id="UP001180825"/>
    </source>
</evidence>
<dbReference type="Proteomes" id="UP001180825">
    <property type="component" value="Unassembled WGS sequence"/>
</dbReference>
<sequence length="68" mass="7034">MKAQHALVAVVLFAGLIGLAFVGLAAGHGLQLGDPWAMAQHPLFSSGAASLTSAVVCVLLLLRFGRRH</sequence>
<evidence type="ECO:0000313" key="2">
    <source>
        <dbReference type="EMBL" id="MDR7335566.1"/>
    </source>
</evidence>
<gene>
    <name evidence="2" type="ORF">J2X21_004731</name>
</gene>
<dbReference type="RefSeq" id="WP_310332570.1">
    <property type="nucleotide sequence ID" value="NZ_JAVDXV010000010.1"/>
</dbReference>
<accession>A0ABU2AED1</accession>
<keyword evidence="3" id="KW-1185">Reference proteome</keyword>
<evidence type="ECO:0000256" key="1">
    <source>
        <dbReference type="SAM" id="Phobius"/>
    </source>
</evidence>
<keyword evidence="1" id="KW-0812">Transmembrane</keyword>
<organism evidence="2 3">
    <name type="scientific">Roseateles asaccharophilus</name>
    <dbReference type="NCBI Taxonomy" id="582607"/>
    <lineage>
        <taxon>Bacteria</taxon>
        <taxon>Pseudomonadati</taxon>
        <taxon>Pseudomonadota</taxon>
        <taxon>Betaproteobacteria</taxon>
        <taxon>Burkholderiales</taxon>
        <taxon>Sphaerotilaceae</taxon>
        <taxon>Roseateles</taxon>
    </lineage>
</organism>
<reference evidence="2 3" key="1">
    <citation type="submission" date="2023-07" db="EMBL/GenBank/DDBJ databases">
        <title>Sorghum-associated microbial communities from plants grown in Nebraska, USA.</title>
        <authorList>
            <person name="Schachtman D."/>
        </authorList>
    </citation>
    <scope>NUCLEOTIDE SEQUENCE [LARGE SCALE GENOMIC DNA]</scope>
    <source>
        <strain evidence="2 3">BE316</strain>
    </source>
</reference>
<proteinExistence type="predicted"/>
<name>A0ABU2AED1_9BURK</name>
<keyword evidence="1" id="KW-1133">Transmembrane helix</keyword>
<dbReference type="EMBL" id="JAVDXV010000010">
    <property type="protein sequence ID" value="MDR7335566.1"/>
    <property type="molecule type" value="Genomic_DNA"/>
</dbReference>